<dbReference type="SMART" id="SM00257">
    <property type="entry name" value="LysM"/>
    <property type="match status" value="1"/>
</dbReference>
<evidence type="ECO:0000313" key="2">
    <source>
        <dbReference type="EMBL" id="KRL37494.1"/>
    </source>
</evidence>
<dbReference type="EMBL" id="AZEG01000011">
    <property type="protein sequence ID" value="KRL37494.1"/>
    <property type="molecule type" value="Genomic_DNA"/>
</dbReference>
<accession>A0A0R1PYA8</accession>
<dbReference type="Pfam" id="PF01476">
    <property type="entry name" value="LysM"/>
    <property type="match status" value="1"/>
</dbReference>
<evidence type="ECO:0000313" key="3">
    <source>
        <dbReference type="Proteomes" id="UP000051155"/>
    </source>
</evidence>
<feature type="domain" description="LysM" evidence="1">
    <location>
        <begin position="40"/>
        <end position="84"/>
    </location>
</feature>
<dbReference type="PATRIC" id="fig|1423812.3.peg.384"/>
<keyword evidence="3" id="KW-1185">Reference proteome</keyword>
<dbReference type="InterPro" id="IPR036779">
    <property type="entry name" value="LysM_dom_sf"/>
</dbReference>
<evidence type="ECO:0000259" key="1">
    <source>
        <dbReference type="PROSITE" id="PS51782"/>
    </source>
</evidence>
<name>A0A0R1PYA8_9LACO</name>
<gene>
    <name evidence="2" type="ORF">FD20_GL000372</name>
</gene>
<dbReference type="Proteomes" id="UP000051155">
    <property type="component" value="Unassembled WGS sequence"/>
</dbReference>
<reference evidence="2 3" key="1">
    <citation type="journal article" date="2015" name="Genome Announc.">
        <title>Expanding the biotechnology potential of lactobacilli through comparative genomics of 213 strains and associated genera.</title>
        <authorList>
            <person name="Sun Z."/>
            <person name="Harris H.M."/>
            <person name="McCann A."/>
            <person name="Guo C."/>
            <person name="Argimon S."/>
            <person name="Zhang W."/>
            <person name="Yang X."/>
            <person name="Jeffery I.B."/>
            <person name="Cooney J.C."/>
            <person name="Kagawa T.F."/>
            <person name="Liu W."/>
            <person name="Song Y."/>
            <person name="Salvetti E."/>
            <person name="Wrobel A."/>
            <person name="Rasinkangas P."/>
            <person name="Parkhill J."/>
            <person name="Rea M.C."/>
            <person name="O'Sullivan O."/>
            <person name="Ritari J."/>
            <person name="Douillard F.P."/>
            <person name="Paul Ross R."/>
            <person name="Yang R."/>
            <person name="Briner A.E."/>
            <person name="Felis G.E."/>
            <person name="de Vos W.M."/>
            <person name="Barrangou R."/>
            <person name="Klaenhammer T.R."/>
            <person name="Caufield P.W."/>
            <person name="Cui Y."/>
            <person name="Zhang H."/>
            <person name="O'Toole P.W."/>
        </authorList>
    </citation>
    <scope>NUCLEOTIDE SEQUENCE [LARGE SCALE GENOMIC DNA]</scope>
    <source>
        <strain evidence="2 3">DSM 19971</strain>
    </source>
</reference>
<dbReference type="PROSITE" id="PS51782">
    <property type="entry name" value="LYSM"/>
    <property type="match status" value="1"/>
</dbReference>
<protein>
    <submittedName>
        <fullName evidence="2">LysM domain protein</fullName>
    </submittedName>
</protein>
<dbReference type="InterPro" id="IPR018392">
    <property type="entry name" value="LysM"/>
</dbReference>
<dbReference type="Gene3D" id="3.10.350.10">
    <property type="entry name" value="LysM domain"/>
    <property type="match status" value="1"/>
</dbReference>
<sequence length="206" mass="22255">MGNKTTSASQTDGQAFRQLLASQNSKNSTTSSTSQLSKQENIMIRWGDTVSELAEKYKTSVAGIVNANQLQDPNFILAGHNLLIPGSSGQATTATAKATTASMSSASSASAVSVKYTNNETSTNKTATDNESSDEAQARAYIVSRESGGNYNARNGKYIGKYQLDSSYLNGDYSPANQELVANKYVAKRYGSWVNAMQHWKSNNWY</sequence>
<dbReference type="AlphaFoldDB" id="A0A0R1PYA8"/>
<organism evidence="2 3">
    <name type="scientific">Liquorilactobacillus uvarum DSM 19971</name>
    <dbReference type="NCBI Taxonomy" id="1423812"/>
    <lineage>
        <taxon>Bacteria</taxon>
        <taxon>Bacillati</taxon>
        <taxon>Bacillota</taxon>
        <taxon>Bacilli</taxon>
        <taxon>Lactobacillales</taxon>
        <taxon>Lactobacillaceae</taxon>
        <taxon>Liquorilactobacillus</taxon>
    </lineage>
</organism>
<dbReference type="SUPFAM" id="SSF54106">
    <property type="entry name" value="LysM domain"/>
    <property type="match status" value="1"/>
</dbReference>
<comment type="caution">
    <text evidence="2">The sequence shown here is derived from an EMBL/GenBank/DDBJ whole genome shotgun (WGS) entry which is preliminary data.</text>
</comment>
<proteinExistence type="predicted"/>
<dbReference type="STRING" id="1423812.FD20_GL000372"/>